<dbReference type="Proteomes" id="UP000585474">
    <property type="component" value="Unassembled WGS sequence"/>
</dbReference>
<sequence>MSCKFRFAARHPLGLPSTSVSRPSLGATLSVDCLILSLSSHDTTKDHETCVTLGNAMMLPHDVADHAVESSMEFGGKLVMLGAQLFQRAVSTSLRLKQATMDLKKATQKANSLKKELKQAKTELVDARLGIPCPPIQQPASPGRYSPIVLPDFDEKEYATQLVDEGGANTVVAEVRTGIIETVVKGAEGGSAGEAKGENLV</sequence>
<feature type="coiled-coil region" evidence="1">
    <location>
        <begin position="96"/>
        <end position="130"/>
    </location>
</feature>
<gene>
    <name evidence="2" type="ORF">Acr_04g0004470</name>
</gene>
<evidence type="ECO:0000313" key="3">
    <source>
        <dbReference type="Proteomes" id="UP000585474"/>
    </source>
</evidence>
<name>A0A7J0EIH8_9ERIC</name>
<evidence type="ECO:0000313" key="2">
    <source>
        <dbReference type="EMBL" id="GFY85709.1"/>
    </source>
</evidence>
<dbReference type="AlphaFoldDB" id="A0A7J0EIH8"/>
<keyword evidence="1" id="KW-0175">Coiled coil</keyword>
<proteinExistence type="predicted"/>
<keyword evidence="3" id="KW-1185">Reference proteome</keyword>
<accession>A0A7J0EIH8</accession>
<comment type="caution">
    <text evidence="2">The sequence shown here is derived from an EMBL/GenBank/DDBJ whole genome shotgun (WGS) entry which is preliminary data.</text>
</comment>
<evidence type="ECO:0000256" key="1">
    <source>
        <dbReference type="SAM" id="Coils"/>
    </source>
</evidence>
<reference evidence="2 3" key="1">
    <citation type="submission" date="2019-07" db="EMBL/GenBank/DDBJ databases">
        <title>De Novo Assembly of kiwifruit Actinidia rufa.</title>
        <authorList>
            <person name="Sugita-Konishi S."/>
            <person name="Sato K."/>
            <person name="Mori E."/>
            <person name="Abe Y."/>
            <person name="Kisaki G."/>
            <person name="Hamano K."/>
            <person name="Suezawa K."/>
            <person name="Otani M."/>
            <person name="Fukuda T."/>
            <person name="Manabe T."/>
            <person name="Gomi K."/>
            <person name="Tabuchi M."/>
            <person name="Akimitsu K."/>
            <person name="Kataoka I."/>
        </authorList>
    </citation>
    <scope>NUCLEOTIDE SEQUENCE [LARGE SCALE GENOMIC DNA]</scope>
    <source>
        <strain evidence="3">cv. Fuchu</strain>
    </source>
</reference>
<dbReference type="EMBL" id="BJWL01000004">
    <property type="protein sequence ID" value="GFY85709.1"/>
    <property type="molecule type" value="Genomic_DNA"/>
</dbReference>
<protein>
    <submittedName>
        <fullName evidence="2">Uncharacterized protein</fullName>
    </submittedName>
</protein>
<organism evidence="2 3">
    <name type="scientific">Actinidia rufa</name>
    <dbReference type="NCBI Taxonomy" id="165716"/>
    <lineage>
        <taxon>Eukaryota</taxon>
        <taxon>Viridiplantae</taxon>
        <taxon>Streptophyta</taxon>
        <taxon>Embryophyta</taxon>
        <taxon>Tracheophyta</taxon>
        <taxon>Spermatophyta</taxon>
        <taxon>Magnoliopsida</taxon>
        <taxon>eudicotyledons</taxon>
        <taxon>Gunneridae</taxon>
        <taxon>Pentapetalae</taxon>
        <taxon>asterids</taxon>
        <taxon>Ericales</taxon>
        <taxon>Actinidiaceae</taxon>
        <taxon>Actinidia</taxon>
    </lineage>
</organism>